<accession>A0A238GWA6</accession>
<proteinExistence type="predicted"/>
<evidence type="ECO:0000313" key="1">
    <source>
        <dbReference type="EMBL" id="SMA53189.1"/>
    </source>
</evidence>
<gene>
    <name evidence="1" type="ORF">BCM300_01220</name>
</gene>
<dbReference type="EMBL" id="LT837687">
    <property type="protein sequence ID" value="SMA53189.1"/>
    <property type="molecule type" value="Genomic_DNA"/>
</dbReference>
<reference evidence="1 2" key="1">
    <citation type="submission" date="2016-12" db="EMBL/GenBank/DDBJ databases">
        <authorList>
            <person name="Song W.-J."/>
            <person name="Kurnit D.M."/>
        </authorList>
    </citation>
    <scope>NUCLEOTIDE SEQUENCE [LARGE SCALE GENOMIC DNA]</scope>
    <source>
        <strain evidence="1">BCM-300</strain>
    </source>
</reference>
<organism evidence="1 2">
    <name type="scientific">Helicobacter pylori</name>
    <name type="common">Campylobacter pylori</name>
    <dbReference type="NCBI Taxonomy" id="210"/>
    <lineage>
        <taxon>Bacteria</taxon>
        <taxon>Pseudomonadati</taxon>
        <taxon>Campylobacterota</taxon>
        <taxon>Epsilonproteobacteria</taxon>
        <taxon>Campylobacterales</taxon>
        <taxon>Helicobacteraceae</taxon>
        <taxon>Helicobacter</taxon>
    </lineage>
</organism>
<name>A0A238GWA6_HELPX</name>
<evidence type="ECO:0000313" key="2">
    <source>
        <dbReference type="Proteomes" id="UP000198366"/>
    </source>
</evidence>
<dbReference type="Proteomes" id="UP000198366">
    <property type="component" value="Chromosome I"/>
</dbReference>
<dbReference type="AlphaFoldDB" id="A0A238GWA6"/>
<dbReference type="RefSeq" id="WP_089087147.1">
    <property type="nucleotide sequence ID" value="NZ_LT635456.1"/>
</dbReference>
<sequence length="228" mass="27719">MHQNARKVSKVLQTTNAEFLGFLKKLNYQVHNYRTSSPFRLEEVIKDRTMLKKHASEIENLAHSSPFFLKKVGDKWEKTYRIEKIAQRTLKELQKDNLHKQDIEMLEDNSLILHQEFERWLNTKHQGMIPTIIDKYWHNFIIYTYEHQSWCLDKHNRFIHHLPTPEYEKESSDNLDNLKSIAYYFKSYQQQYPLDRNILLYNFPYRLLYQEKSFETIKAIIIEFSNLV</sequence>
<protein>
    <submittedName>
        <fullName evidence="1">Uncharacterized protein</fullName>
    </submittedName>
</protein>